<dbReference type="PANTHER" id="PTHR11082:SF31">
    <property type="entry name" value="TRNA-DIHYDROURIDINE(20A_20B) SYNTHASE [NAD(P)+]-LIKE"/>
    <property type="match status" value="1"/>
</dbReference>
<evidence type="ECO:0000313" key="3">
    <source>
        <dbReference type="Proteomes" id="UP000694700"/>
    </source>
</evidence>
<name>A0A8C1XM36_CYPCA</name>
<dbReference type="Ensembl" id="ENSCCRT00015086759.1">
    <property type="protein sequence ID" value="ENSCCRP00015084021.1"/>
    <property type="gene ID" value="ENSCCRG00015033923.1"/>
</dbReference>
<dbReference type="Gene3D" id="3.20.20.70">
    <property type="entry name" value="Aldolase class I"/>
    <property type="match status" value="1"/>
</dbReference>
<evidence type="ECO:0000313" key="2">
    <source>
        <dbReference type="Ensembl" id="ENSCCRP00015084021.1"/>
    </source>
</evidence>
<dbReference type="AlphaFoldDB" id="A0A8C1XM36"/>
<dbReference type="InterPro" id="IPR035587">
    <property type="entry name" value="DUS-like_FMN-bd"/>
</dbReference>
<dbReference type="InterPro" id="IPR013785">
    <property type="entry name" value="Aldolase_TIM"/>
</dbReference>
<dbReference type="Proteomes" id="UP000694700">
    <property type="component" value="Unplaced"/>
</dbReference>
<evidence type="ECO:0000259" key="1">
    <source>
        <dbReference type="Pfam" id="PF01207"/>
    </source>
</evidence>
<dbReference type="CDD" id="cd02801">
    <property type="entry name" value="DUS_like_FMN"/>
    <property type="match status" value="1"/>
</dbReference>
<accession>A0A8C1XM36</accession>
<organism evidence="2 3">
    <name type="scientific">Cyprinus carpio</name>
    <name type="common">Common carp</name>
    <dbReference type="NCBI Taxonomy" id="7962"/>
    <lineage>
        <taxon>Eukaryota</taxon>
        <taxon>Metazoa</taxon>
        <taxon>Chordata</taxon>
        <taxon>Craniata</taxon>
        <taxon>Vertebrata</taxon>
        <taxon>Euteleostomi</taxon>
        <taxon>Actinopterygii</taxon>
        <taxon>Neopterygii</taxon>
        <taxon>Teleostei</taxon>
        <taxon>Ostariophysi</taxon>
        <taxon>Cypriniformes</taxon>
        <taxon>Cyprinidae</taxon>
        <taxon>Cyprininae</taxon>
        <taxon>Cyprinus</taxon>
    </lineage>
</organism>
<dbReference type="GO" id="GO:0017150">
    <property type="term" value="F:tRNA dihydrouridine synthase activity"/>
    <property type="evidence" value="ECO:0007669"/>
    <property type="project" value="TreeGrafter"/>
</dbReference>
<dbReference type="SUPFAM" id="SSF51395">
    <property type="entry name" value="FMN-linked oxidoreductases"/>
    <property type="match status" value="1"/>
</dbReference>
<reference evidence="2" key="1">
    <citation type="submission" date="2025-08" db="UniProtKB">
        <authorList>
            <consortium name="Ensembl"/>
        </authorList>
    </citation>
    <scope>IDENTIFICATION</scope>
</reference>
<dbReference type="Pfam" id="PF01207">
    <property type="entry name" value="Dus"/>
    <property type="match status" value="1"/>
</dbReference>
<dbReference type="PANTHER" id="PTHR11082">
    <property type="entry name" value="TRNA-DIHYDROURIDINE SYNTHASE"/>
    <property type="match status" value="1"/>
</dbReference>
<sequence>MIIIYHFIHINDISTVDLCQKVEAAGVSWITVHGRTADERHQPVHYDAIKTIKDSLSIPVIANGDIKSMQDVEAVYELTGVDGVMAARGLLANPAMFAGYEETPLQCVWDWLDIAVEHGTPFTCFHHHLIYMLERISSQPERRVFN</sequence>
<protein>
    <submittedName>
        <fullName evidence="2">Dihydrouridine synthase 4-like (S. cerevisiae)</fullName>
    </submittedName>
</protein>
<feature type="domain" description="DUS-like FMN-binding" evidence="1">
    <location>
        <begin position="12"/>
        <end position="139"/>
    </location>
</feature>
<proteinExistence type="predicted"/>